<proteinExistence type="inferred from homology"/>
<protein>
    <recommendedName>
        <fullName evidence="8">CASP-like protein</fullName>
    </recommendedName>
</protein>
<feature type="transmembrane region" description="Helical" evidence="8">
    <location>
        <begin position="132"/>
        <end position="153"/>
    </location>
</feature>
<dbReference type="Proteomes" id="UP001222027">
    <property type="component" value="Unassembled WGS sequence"/>
</dbReference>
<evidence type="ECO:0000256" key="4">
    <source>
        <dbReference type="ARBA" id="ARBA00022475"/>
    </source>
</evidence>
<feature type="transmembrane region" description="Helical" evidence="8">
    <location>
        <begin position="101"/>
        <end position="120"/>
    </location>
</feature>
<keyword evidence="6 8" id="KW-1133">Transmembrane helix</keyword>
<dbReference type="PANTHER" id="PTHR33573">
    <property type="entry name" value="CASP-LIKE PROTEIN 4A4"/>
    <property type="match status" value="1"/>
</dbReference>
<keyword evidence="5 8" id="KW-0812">Transmembrane</keyword>
<evidence type="ECO:0000256" key="7">
    <source>
        <dbReference type="ARBA" id="ARBA00023136"/>
    </source>
</evidence>
<accession>A0AAV8P0D0</accession>
<evidence type="ECO:0000256" key="5">
    <source>
        <dbReference type="ARBA" id="ARBA00022692"/>
    </source>
</evidence>
<comment type="subunit">
    <text evidence="3 8">Homodimer and heterodimers.</text>
</comment>
<organism evidence="10 11">
    <name type="scientific">Ensete ventricosum</name>
    <name type="common">Abyssinian banana</name>
    <name type="synonym">Musa ensete</name>
    <dbReference type="NCBI Taxonomy" id="4639"/>
    <lineage>
        <taxon>Eukaryota</taxon>
        <taxon>Viridiplantae</taxon>
        <taxon>Streptophyta</taxon>
        <taxon>Embryophyta</taxon>
        <taxon>Tracheophyta</taxon>
        <taxon>Spermatophyta</taxon>
        <taxon>Magnoliopsida</taxon>
        <taxon>Liliopsida</taxon>
        <taxon>Zingiberales</taxon>
        <taxon>Musaceae</taxon>
        <taxon>Ensete</taxon>
    </lineage>
</organism>
<keyword evidence="7 8" id="KW-0472">Membrane</keyword>
<dbReference type="AlphaFoldDB" id="A0AAV8P0D0"/>
<feature type="transmembrane region" description="Helical" evidence="8">
    <location>
        <begin position="20"/>
        <end position="41"/>
    </location>
</feature>
<feature type="transmembrane region" description="Helical" evidence="8">
    <location>
        <begin position="53"/>
        <end position="70"/>
    </location>
</feature>
<feature type="domain" description="Casparian strip membrane protein" evidence="9">
    <location>
        <begin position="20"/>
        <end position="149"/>
    </location>
</feature>
<evidence type="ECO:0000256" key="6">
    <source>
        <dbReference type="ARBA" id="ARBA00022989"/>
    </source>
</evidence>
<gene>
    <name evidence="10" type="ORF">OPV22_032792</name>
</gene>
<reference evidence="10 11" key="1">
    <citation type="submission" date="2022-12" db="EMBL/GenBank/DDBJ databases">
        <title>Chromosome-scale assembly of the Ensete ventricosum genome.</title>
        <authorList>
            <person name="Dussert Y."/>
            <person name="Stocks J."/>
            <person name="Wendawek A."/>
            <person name="Woldeyes F."/>
            <person name="Nichols R.A."/>
            <person name="Borrell J.S."/>
        </authorList>
    </citation>
    <scope>NUCLEOTIDE SEQUENCE [LARGE SCALE GENOMIC DNA]</scope>
    <source>
        <strain evidence="11">cv. Maze</strain>
        <tissue evidence="10">Seeds</tissue>
    </source>
</reference>
<keyword evidence="4 8" id="KW-1003">Cell membrane</keyword>
<dbReference type="Pfam" id="PF04535">
    <property type="entry name" value="CASP_dom"/>
    <property type="match status" value="1"/>
</dbReference>
<evidence type="ECO:0000259" key="9">
    <source>
        <dbReference type="Pfam" id="PF04535"/>
    </source>
</evidence>
<comment type="subcellular location">
    <subcellularLocation>
        <location evidence="1 8">Cell membrane</location>
        <topology evidence="1 8">Multi-pass membrane protein</topology>
    </subcellularLocation>
</comment>
<evidence type="ECO:0000256" key="3">
    <source>
        <dbReference type="ARBA" id="ARBA00011489"/>
    </source>
</evidence>
<dbReference type="GO" id="GO:0005886">
    <property type="term" value="C:plasma membrane"/>
    <property type="evidence" value="ECO:0007669"/>
    <property type="project" value="UniProtKB-SubCell"/>
</dbReference>
<dbReference type="InterPro" id="IPR006702">
    <property type="entry name" value="CASP_dom"/>
</dbReference>
<comment type="caution">
    <text evidence="10">The sequence shown here is derived from an EMBL/GenBank/DDBJ whole genome shotgun (WGS) entry which is preliminary data.</text>
</comment>
<sequence>MPSPPQNGGGDAHPPQRRRHLILLLRLVTFGFSLAAAISIATNSSPSWVRFQSFRFVFAANVIVAAYSLFEMCATVHEILKGTTLFPEPMQLCFDFTHDQVFAYMVVAAGAAGAADARRLRAGGACAAESSFCVLADVAVALGFAGFAFLALASLVSGFRLACYFIVGAGIHIWPLDTEESPKSRARRRALLKARLISPKPPVQFPTPTRSFQINSSDTSTLVAVAIRIYIRSLDLEGFFLEVT</sequence>
<evidence type="ECO:0000313" key="11">
    <source>
        <dbReference type="Proteomes" id="UP001222027"/>
    </source>
</evidence>
<evidence type="ECO:0000256" key="1">
    <source>
        <dbReference type="ARBA" id="ARBA00004651"/>
    </source>
</evidence>
<keyword evidence="11" id="KW-1185">Reference proteome</keyword>
<evidence type="ECO:0000256" key="8">
    <source>
        <dbReference type="RuleBase" id="RU361233"/>
    </source>
</evidence>
<comment type="similarity">
    <text evidence="2 8">Belongs to the Casparian strip membrane proteins (CASP) family.</text>
</comment>
<dbReference type="EMBL" id="JAQQAF010000009">
    <property type="protein sequence ID" value="KAJ8459866.1"/>
    <property type="molecule type" value="Genomic_DNA"/>
</dbReference>
<evidence type="ECO:0000256" key="2">
    <source>
        <dbReference type="ARBA" id="ARBA00007651"/>
    </source>
</evidence>
<evidence type="ECO:0000313" key="10">
    <source>
        <dbReference type="EMBL" id="KAJ8459866.1"/>
    </source>
</evidence>
<name>A0AAV8P0D0_ENSVE</name>
<dbReference type="PANTHER" id="PTHR33573:SF56">
    <property type="entry name" value="CASP-LIKE PROTEIN 4C1"/>
    <property type="match status" value="1"/>
</dbReference>